<evidence type="ECO:0000313" key="3">
    <source>
        <dbReference type="Proteomes" id="UP000324222"/>
    </source>
</evidence>
<sequence>MGGSLTCGLALLSFSNIARTARVVSFDSTAAFSRSAVSGWAVLMTTAGYDLVSRVRGVG</sequence>
<evidence type="ECO:0000313" key="2">
    <source>
        <dbReference type="EMBL" id="MPD02545.1"/>
    </source>
</evidence>
<keyword evidence="1" id="KW-0732">Signal</keyword>
<accession>A0A5B7KD89</accession>
<evidence type="ECO:0008006" key="4">
    <source>
        <dbReference type="Google" id="ProtNLM"/>
    </source>
</evidence>
<gene>
    <name evidence="2" type="ORF">E2C01_098134</name>
</gene>
<feature type="signal peptide" evidence="1">
    <location>
        <begin position="1"/>
        <end position="20"/>
    </location>
</feature>
<feature type="chain" id="PRO_5022815775" description="Secreted protein" evidence="1">
    <location>
        <begin position="21"/>
        <end position="59"/>
    </location>
</feature>
<evidence type="ECO:0000256" key="1">
    <source>
        <dbReference type="SAM" id="SignalP"/>
    </source>
</evidence>
<organism evidence="2 3">
    <name type="scientific">Portunus trituberculatus</name>
    <name type="common">Swimming crab</name>
    <name type="synonym">Neptunus trituberculatus</name>
    <dbReference type="NCBI Taxonomy" id="210409"/>
    <lineage>
        <taxon>Eukaryota</taxon>
        <taxon>Metazoa</taxon>
        <taxon>Ecdysozoa</taxon>
        <taxon>Arthropoda</taxon>
        <taxon>Crustacea</taxon>
        <taxon>Multicrustacea</taxon>
        <taxon>Malacostraca</taxon>
        <taxon>Eumalacostraca</taxon>
        <taxon>Eucarida</taxon>
        <taxon>Decapoda</taxon>
        <taxon>Pleocyemata</taxon>
        <taxon>Brachyura</taxon>
        <taxon>Eubrachyura</taxon>
        <taxon>Portunoidea</taxon>
        <taxon>Portunidae</taxon>
        <taxon>Portuninae</taxon>
        <taxon>Portunus</taxon>
    </lineage>
</organism>
<comment type="caution">
    <text evidence="2">The sequence shown here is derived from an EMBL/GenBank/DDBJ whole genome shotgun (WGS) entry which is preliminary data.</text>
</comment>
<keyword evidence="3" id="KW-1185">Reference proteome</keyword>
<dbReference type="AlphaFoldDB" id="A0A5B7KD89"/>
<dbReference type="Proteomes" id="UP000324222">
    <property type="component" value="Unassembled WGS sequence"/>
</dbReference>
<name>A0A5B7KD89_PORTR</name>
<proteinExistence type="predicted"/>
<dbReference type="EMBL" id="VSRR010131924">
    <property type="protein sequence ID" value="MPD02545.1"/>
    <property type="molecule type" value="Genomic_DNA"/>
</dbReference>
<protein>
    <recommendedName>
        <fullName evidence="4">Secreted protein</fullName>
    </recommendedName>
</protein>
<reference evidence="2 3" key="1">
    <citation type="submission" date="2019-05" db="EMBL/GenBank/DDBJ databases">
        <title>Another draft genome of Portunus trituberculatus and its Hox gene families provides insights of decapod evolution.</title>
        <authorList>
            <person name="Jeong J.-H."/>
            <person name="Song I."/>
            <person name="Kim S."/>
            <person name="Choi T."/>
            <person name="Kim D."/>
            <person name="Ryu S."/>
            <person name="Kim W."/>
        </authorList>
    </citation>
    <scope>NUCLEOTIDE SEQUENCE [LARGE SCALE GENOMIC DNA]</scope>
    <source>
        <tissue evidence="2">Muscle</tissue>
    </source>
</reference>